<dbReference type="Proteomes" id="UP000276103">
    <property type="component" value="Unassembled WGS sequence"/>
</dbReference>
<evidence type="ECO:0000313" key="3">
    <source>
        <dbReference type="Proteomes" id="UP000276103"/>
    </source>
</evidence>
<keyword evidence="1" id="KW-1133">Transmembrane helix</keyword>
<dbReference type="OrthoDB" id="454780at2"/>
<dbReference type="NCBIfam" id="NF045624">
    <property type="entry name" value="filament_FraC"/>
    <property type="match status" value="1"/>
</dbReference>
<feature type="transmembrane region" description="Helical" evidence="1">
    <location>
        <begin position="12"/>
        <end position="34"/>
    </location>
</feature>
<keyword evidence="3" id="KW-1185">Reference proteome</keyword>
<evidence type="ECO:0000313" key="2">
    <source>
        <dbReference type="EMBL" id="RUS98164.1"/>
    </source>
</evidence>
<dbReference type="AlphaFoldDB" id="A0A433UWB0"/>
<dbReference type="InterPro" id="IPR054663">
    <property type="entry name" value="FraC"/>
</dbReference>
<evidence type="ECO:0008006" key="4">
    <source>
        <dbReference type="Google" id="ProtNLM"/>
    </source>
</evidence>
<dbReference type="EMBL" id="RSCM01000003">
    <property type="protein sequence ID" value="RUS98164.1"/>
    <property type="molecule type" value="Genomic_DNA"/>
</dbReference>
<evidence type="ECO:0000256" key="1">
    <source>
        <dbReference type="SAM" id="Phobius"/>
    </source>
</evidence>
<gene>
    <name evidence="2" type="ORF">DSM107003_12520</name>
</gene>
<sequence length="185" mass="21160">MPEELSLPRILPIGAIVFETLFLLMAIPIEGYILHLWLKFDKKTSIFYAIAMNVFSSVIGWNIFFLVEPILPVPIKSELISYVFFNNFKNLSTQSYLVISGFIIFFSTFLIKFFLLKTLIVSLGEFTNTKNEDNTLLSQRQRLKLINKAKLRNTNLITTTLIANSLSYSAITIVILIRTYSGGFK</sequence>
<keyword evidence="1" id="KW-0812">Transmembrane</keyword>
<organism evidence="2 3">
    <name type="scientific">Trichormus variabilis SAG 1403-4b</name>
    <dbReference type="NCBI Taxonomy" id="447716"/>
    <lineage>
        <taxon>Bacteria</taxon>
        <taxon>Bacillati</taxon>
        <taxon>Cyanobacteriota</taxon>
        <taxon>Cyanophyceae</taxon>
        <taxon>Nostocales</taxon>
        <taxon>Nostocaceae</taxon>
        <taxon>Trichormus</taxon>
    </lineage>
</organism>
<dbReference type="Pfam" id="PF24301">
    <property type="entry name" value="FraC"/>
    <property type="match status" value="1"/>
</dbReference>
<protein>
    <recommendedName>
        <fullName evidence="4">Filament integrity protein fraC</fullName>
    </recommendedName>
</protein>
<comment type="caution">
    <text evidence="2">The sequence shown here is derived from an EMBL/GenBank/DDBJ whole genome shotgun (WGS) entry which is preliminary data.</text>
</comment>
<feature type="transmembrane region" description="Helical" evidence="1">
    <location>
        <begin position="96"/>
        <end position="115"/>
    </location>
</feature>
<feature type="transmembrane region" description="Helical" evidence="1">
    <location>
        <begin position="156"/>
        <end position="177"/>
    </location>
</feature>
<proteinExistence type="predicted"/>
<keyword evidence="1" id="KW-0472">Membrane</keyword>
<feature type="transmembrane region" description="Helical" evidence="1">
    <location>
        <begin position="46"/>
        <end position="67"/>
    </location>
</feature>
<reference evidence="2 3" key="1">
    <citation type="journal article" date="2019" name="Genome Biol. Evol.">
        <title>Day and night: Metabolic profiles and evolutionary relationships of six axenic non-marine cyanobacteria.</title>
        <authorList>
            <person name="Will S.E."/>
            <person name="Henke P."/>
            <person name="Boedeker C."/>
            <person name="Huang S."/>
            <person name="Brinkmann H."/>
            <person name="Rohde M."/>
            <person name="Jarek M."/>
            <person name="Friedl T."/>
            <person name="Seufert S."/>
            <person name="Schumacher M."/>
            <person name="Overmann J."/>
            <person name="Neumann-Schaal M."/>
            <person name="Petersen J."/>
        </authorList>
    </citation>
    <scope>NUCLEOTIDE SEQUENCE [LARGE SCALE GENOMIC DNA]</scope>
    <source>
        <strain evidence="2 3">SAG 1403-4b</strain>
    </source>
</reference>
<dbReference type="RefSeq" id="WP_127052970.1">
    <property type="nucleotide sequence ID" value="NZ_RSCM01000003.1"/>
</dbReference>
<accession>A0A433UWB0</accession>
<name>A0A433UWB0_ANAVA</name>